<dbReference type="AlphaFoldDB" id="A0A543B9V9"/>
<evidence type="ECO:0000256" key="3">
    <source>
        <dbReference type="ARBA" id="ARBA00022898"/>
    </source>
</evidence>
<name>A0A543B9V9_9MICO</name>
<dbReference type="GO" id="GO:0047804">
    <property type="term" value="F:cysteine-S-conjugate beta-lyase activity"/>
    <property type="evidence" value="ECO:0007669"/>
    <property type="project" value="UniProtKB-EC"/>
</dbReference>
<dbReference type="InterPro" id="IPR015424">
    <property type="entry name" value="PyrdxlP-dep_Trfase"/>
</dbReference>
<evidence type="ECO:0000259" key="6">
    <source>
        <dbReference type="Pfam" id="PF00155"/>
    </source>
</evidence>
<comment type="similarity">
    <text evidence="5">Belongs to the class-II pyridoxal-phosphate-dependent aminotransferase family. MalY/PatB cystathionine beta-lyase subfamily.</text>
</comment>
<feature type="domain" description="Aminotransferase class I/classII large" evidence="6">
    <location>
        <begin position="43"/>
        <end position="380"/>
    </location>
</feature>
<protein>
    <recommendedName>
        <fullName evidence="2">cysteine-S-conjugate beta-lyase</fullName>
        <ecNumber evidence="2">4.4.1.13</ecNumber>
    </recommendedName>
</protein>
<dbReference type="EMBL" id="VFOX01000002">
    <property type="protein sequence ID" value="TQL81566.1"/>
    <property type="molecule type" value="Genomic_DNA"/>
</dbReference>
<dbReference type="Gene3D" id="3.90.1150.10">
    <property type="entry name" value="Aspartate Aminotransferase, domain 1"/>
    <property type="match status" value="1"/>
</dbReference>
<dbReference type="Pfam" id="PF00155">
    <property type="entry name" value="Aminotran_1_2"/>
    <property type="match status" value="1"/>
</dbReference>
<evidence type="ECO:0000256" key="1">
    <source>
        <dbReference type="ARBA" id="ARBA00001933"/>
    </source>
</evidence>
<dbReference type="RefSeq" id="WP_141873349.1">
    <property type="nucleotide sequence ID" value="NZ_VFOX01000002.1"/>
</dbReference>
<dbReference type="PANTHER" id="PTHR43525:SF2">
    <property type="entry name" value="CYSTATHIONINE BETA-LYASE-RELATED"/>
    <property type="match status" value="1"/>
</dbReference>
<comment type="cofactor">
    <cofactor evidence="1">
        <name>pyridoxal 5'-phosphate</name>
        <dbReference type="ChEBI" id="CHEBI:597326"/>
    </cofactor>
</comment>
<reference evidence="7 8" key="1">
    <citation type="submission" date="2019-06" db="EMBL/GenBank/DDBJ databases">
        <title>Sequencing the genomes of 1000 actinobacteria strains.</title>
        <authorList>
            <person name="Klenk H.-P."/>
        </authorList>
    </citation>
    <scope>NUCLEOTIDE SEQUENCE [LARGE SCALE GENOMIC DNA]</scope>
    <source>
        <strain evidence="7 8">DSM 20169</strain>
    </source>
</reference>
<dbReference type="Gene3D" id="3.40.640.10">
    <property type="entry name" value="Type I PLP-dependent aspartate aminotransferase-like (Major domain)"/>
    <property type="match status" value="1"/>
</dbReference>
<dbReference type="CDD" id="cd00609">
    <property type="entry name" value="AAT_like"/>
    <property type="match status" value="1"/>
</dbReference>
<evidence type="ECO:0000256" key="5">
    <source>
        <dbReference type="ARBA" id="ARBA00037974"/>
    </source>
</evidence>
<organism evidence="7 8">
    <name type="scientific">Microbacterium saperdae</name>
    <dbReference type="NCBI Taxonomy" id="69368"/>
    <lineage>
        <taxon>Bacteria</taxon>
        <taxon>Bacillati</taxon>
        <taxon>Actinomycetota</taxon>
        <taxon>Actinomycetes</taxon>
        <taxon>Micrococcales</taxon>
        <taxon>Microbacteriaceae</taxon>
        <taxon>Microbacterium</taxon>
    </lineage>
</organism>
<comment type="caution">
    <text evidence="7">The sequence shown here is derived from an EMBL/GenBank/DDBJ whole genome shotgun (WGS) entry which is preliminary data.</text>
</comment>
<dbReference type="InterPro" id="IPR051798">
    <property type="entry name" value="Class-II_PLP-Dep_Aminotrans"/>
</dbReference>
<dbReference type="PANTHER" id="PTHR43525">
    <property type="entry name" value="PROTEIN MALY"/>
    <property type="match status" value="1"/>
</dbReference>
<proteinExistence type="inferred from homology"/>
<dbReference type="InterPro" id="IPR015422">
    <property type="entry name" value="PyrdxlP-dep_Trfase_small"/>
</dbReference>
<evidence type="ECO:0000313" key="7">
    <source>
        <dbReference type="EMBL" id="TQL81566.1"/>
    </source>
</evidence>
<keyword evidence="4 7" id="KW-0456">Lyase</keyword>
<dbReference type="EC" id="4.4.1.13" evidence="2"/>
<dbReference type="InterPro" id="IPR015421">
    <property type="entry name" value="PyrdxlP-dep_Trfase_major"/>
</dbReference>
<keyword evidence="3" id="KW-0663">Pyridoxal phosphate</keyword>
<dbReference type="Proteomes" id="UP000317209">
    <property type="component" value="Unassembled WGS sequence"/>
</dbReference>
<evidence type="ECO:0000313" key="8">
    <source>
        <dbReference type="Proteomes" id="UP000317209"/>
    </source>
</evidence>
<gene>
    <name evidence="7" type="ORF">FB560_3039</name>
</gene>
<evidence type="ECO:0000256" key="2">
    <source>
        <dbReference type="ARBA" id="ARBA00012224"/>
    </source>
</evidence>
<sequence length="401" mass="43018">MSLAATFDAIEVDHLRRLGGLKWSAFPDTVGAFVAEMDFGVAPGISRALHDAVDRGVFGYLPASMSDEMSEAAAEWLRDAYSWHVPASDVHPIADVIHALELAMTHFSRAGSPVIVPTPAYMPFLSVPPSAGREVIQVPMTVVDGRYTLDLDGIDAAFRAGANLLVLCNPYNPVGRVFDRDELLAVSEVVERHGGRVFSDEIHAPLVYAPAAHIPYASISDVAASHAVTATSASKAWNLPGLKTAQIIITNDADREVWERIGMMASHGASNLGVIANTAAYRDDRGWLAEVVRYLDGNRRFLGEALAARIPEIAYRAPEGTYIGWLDARALDLGAQPADFFREQAGVAMTDGSATGLAGVGFLRFVFATPRPVIEQAVDRMADALARRGRGQVAQGIIRGG</sequence>
<dbReference type="SUPFAM" id="SSF53383">
    <property type="entry name" value="PLP-dependent transferases"/>
    <property type="match status" value="1"/>
</dbReference>
<dbReference type="OrthoDB" id="3224382at2"/>
<accession>A0A543B9V9</accession>
<evidence type="ECO:0000256" key="4">
    <source>
        <dbReference type="ARBA" id="ARBA00023239"/>
    </source>
</evidence>
<dbReference type="GO" id="GO:0030170">
    <property type="term" value="F:pyridoxal phosphate binding"/>
    <property type="evidence" value="ECO:0007669"/>
    <property type="project" value="InterPro"/>
</dbReference>
<dbReference type="InterPro" id="IPR004839">
    <property type="entry name" value="Aminotransferase_I/II_large"/>
</dbReference>
<keyword evidence="8" id="KW-1185">Reference proteome</keyword>